<feature type="signal peptide" evidence="1">
    <location>
        <begin position="1"/>
        <end position="18"/>
    </location>
</feature>
<proteinExistence type="predicted"/>
<keyword evidence="1" id="KW-0732">Signal</keyword>
<reference evidence="2 3" key="1">
    <citation type="submission" date="2019-08" db="EMBL/GenBank/DDBJ databases">
        <title>Antarcticibacterium arcticum sp. nov., a bacterium isolated from marine sediment of the Canadian Beaufort Sea.</title>
        <authorList>
            <person name="Lee Y.M."/>
            <person name="Baek K."/>
            <person name="Lee D.-H."/>
            <person name="Shin S.C."/>
            <person name="Jin Y.K."/>
            <person name="Park Y."/>
        </authorList>
    </citation>
    <scope>NUCLEOTIDE SEQUENCE [LARGE SCALE GENOMIC DNA]</scope>
    <source>
        <strain evidence="2 3">PAMC 28998</strain>
    </source>
</reference>
<protein>
    <submittedName>
        <fullName evidence="2">Uncharacterized protein</fullName>
    </submittedName>
</protein>
<evidence type="ECO:0000313" key="2">
    <source>
        <dbReference type="EMBL" id="QED37527.1"/>
    </source>
</evidence>
<dbReference type="OrthoDB" id="1364450at2"/>
<keyword evidence="3" id="KW-1185">Reference proteome</keyword>
<dbReference type="KEGG" id="anp:FK178_07225"/>
<gene>
    <name evidence="2" type="ORF">FK178_07225</name>
</gene>
<feature type="chain" id="PRO_5022863039" evidence="1">
    <location>
        <begin position="19"/>
        <end position="301"/>
    </location>
</feature>
<accession>A0A5B8YL49</accession>
<dbReference type="RefSeq" id="WP_146832825.1">
    <property type="nucleotide sequence ID" value="NZ_CP042476.1"/>
</dbReference>
<sequence>MKLFLTILLITFCLPVVAQVQNKTNVIKSVYIPLKAYKATGKTLTAQDTLDFRFNKNDTLVKMPEDYDIEAHAKGIRVPYEFKNEEFLKVYKNTVFNDDVKSPRKKPTIKIWRDEIKIYFEPTVPRSHRKELMTMANQLSAEIDSLNITQVRNRGKANYLVYYITDKSNLDLEPRITDPKKGYYIHWNGRQQIERAMLKVDSRLLFNEEDQIENLKSTFFMSLGMFHLTRQVPHNSFLSYSSIGKELTSIDKEILKYHYSYGICKGTTLEAFANTHASYLEMIKENPNSKLYVVHSHDYFK</sequence>
<evidence type="ECO:0000313" key="3">
    <source>
        <dbReference type="Proteomes" id="UP000321954"/>
    </source>
</evidence>
<name>A0A5B8YL49_9FLAO</name>
<dbReference type="AlphaFoldDB" id="A0A5B8YL49"/>
<dbReference type="EMBL" id="CP042476">
    <property type="protein sequence ID" value="QED37527.1"/>
    <property type="molecule type" value="Genomic_DNA"/>
</dbReference>
<organism evidence="2 3">
    <name type="scientific">Antarcticibacterium arcticum</name>
    <dbReference type="NCBI Taxonomy" id="2585771"/>
    <lineage>
        <taxon>Bacteria</taxon>
        <taxon>Pseudomonadati</taxon>
        <taxon>Bacteroidota</taxon>
        <taxon>Flavobacteriia</taxon>
        <taxon>Flavobacteriales</taxon>
        <taxon>Flavobacteriaceae</taxon>
        <taxon>Antarcticibacterium</taxon>
    </lineage>
</organism>
<dbReference type="Proteomes" id="UP000321954">
    <property type="component" value="Chromosome"/>
</dbReference>
<evidence type="ECO:0000256" key="1">
    <source>
        <dbReference type="SAM" id="SignalP"/>
    </source>
</evidence>